<dbReference type="KEGG" id="cml:BN424_87"/>
<name>K8E1H7_CARML</name>
<evidence type="ECO:0000313" key="2">
    <source>
        <dbReference type="Proteomes" id="UP000000212"/>
    </source>
</evidence>
<dbReference type="EMBL" id="HE999757">
    <property type="protein sequence ID" value="CCO09570.2"/>
    <property type="molecule type" value="Genomic_DNA"/>
</dbReference>
<dbReference type="RefSeq" id="WP_015075147.1">
    <property type="nucleotide sequence ID" value="NC_019425.2"/>
</dbReference>
<gene>
    <name evidence="1" type="ORF">BN424_87</name>
</gene>
<accession>K8E1H7</accession>
<evidence type="ECO:0000313" key="1">
    <source>
        <dbReference type="EMBL" id="CCO09570.2"/>
    </source>
</evidence>
<reference evidence="2" key="1">
    <citation type="journal article" date="2013" name="Genome Announc.">
        <title>Complete Chromosome Sequence of Carnobacterium maltaromaticum LMA 28.</title>
        <authorList>
            <person name="Cailliez-Grimal C."/>
            <person name="Chaillou S."/>
            <person name="Anba-Mondoloni J."/>
            <person name="Loux V."/>
            <person name="Afzal M.I."/>
            <person name="Rahman A."/>
            <person name="Kergourlay G."/>
            <person name="Champomier-Verges M.C."/>
            <person name="Zagorec M."/>
            <person name="Dalgaard P."/>
            <person name="Leisner J.J."/>
            <person name="Prevost H."/>
            <person name="Revol-Junelles A.M."/>
            <person name="Borges F."/>
        </authorList>
    </citation>
    <scope>NUCLEOTIDE SEQUENCE</scope>
    <source>
        <strain evidence="2">LMA28</strain>
    </source>
</reference>
<protein>
    <submittedName>
        <fullName evidence="1">Uncharacterized protein</fullName>
    </submittedName>
</protein>
<dbReference type="Proteomes" id="UP000000212">
    <property type="component" value="Chromosome"/>
</dbReference>
<dbReference type="HOGENOM" id="CLU_705329_0_0_9"/>
<keyword evidence="2" id="KW-1185">Reference proteome</keyword>
<organism evidence="1 2">
    <name type="scientific">Carnobacterium maltaromaticum LMA28</name>
    <dbReference type="NCBI Taxonomy" id="1234679"/>
    <lineage>
        <taxon>Bacteria</taxon>
        <taxon>Bacillati</taxon>
        <taxon>Bacillota</taxon>
        <taxon>Bacilli</taxon>
        <taxon>Lactobacillales</taxon>
        <taxon>Carnobacteriaceae</taxon>
        <taxon>Carnobacterium</taxon>
    </lineage>
</organism>
<dbReference type="AlphaFoldDB" id="K8E1H7"/>
<proteinExistence type="predicted"/>
<sequence length="391" mass="46243">MENEKDYEYTRPKETIEISFAEIITLIPYVKKDNDSNNLTGQIIEPLSIQHSTMQRRVVKLALLLLKKSSAYERLLGRDENLEEEELYSEEKIQEDTRKLLDNSESIVFTEKYFFNKDKLLILMILMSSYWKVTKSNDEELGLITIAKAVGKDNEIEKRTRKKMKNYVIDYYKPMGWSEKEQEEFDSSENQMIKTIVQEPIFNDKPFYEDLLANETSLLWSDKTKYGSINEQIPDENFDYFIRFLFSVCDGKSIESFFLKNENPFLSYVKSEQKGIEADDVSFKKNVENIKERQNYTYSFDPMKKALKIPCIEEFSLFFGQITRPEYNKEKLKDLKASNTKGLRELNDVVHSYREKLGGEENSSSPLRVYFEEELAIEIKKFKKNIHKWIT</sequence>